<feature type="chain" id="PRO_5002069399" description="DUF305 domain-containing protein" evidence="1">
    <location>
        <begin position="29"/>
        <end position="193"/>
    </location>
</feature>
<dbReference type="EMBL" id="JTDK01000011">
    <property type="protein sequence ID" value="KHK97105.1"/>
    <property type="molecule type" value="Genomic_DNA"/>
</dbReference>
<sequence>MLKTRTLTLVAAPIVAVALLTGCTTTDAATPSVTVSASAPVTAADEMFATMMIPHHEQAIEMSDTLLAKSGVDPEVSALAKRVKASQTPEIQRMNGWLKEWGVDASSSMSGMDHGSKKATMSDADMAALAKADGQAASRLYLTQMIAHHQGAITMAEAEQKNGRNKAALALAGQIVAAQKAEIAEMKRLLAGG</sequence>
<gene>
    <name evidence="3" type="ORF">LK09_12555</name>
</gene>
<evidence type="ECO:0000313" key="3">
    <source>
        <dbReference type="EMBL" id="KHK97105.1"/>
    </source>
</evidence>
<evidence type="ECO:0000256" key="1">
    <source>
        <dbReference type="SAM" id="SignalP"/>
    </source>
</evidence>
<dbReference type="PROSITE" id="PS51257">
    <property type="entry name" value="PROKAR_LIPOPROTEIN"/>
    <property type="match status" value="1"/>
</dbReference>
<comment type="caution">
    <text evidence="3">The sequence shown here is derived from an EMBL/GenBank/DDBJ whole genome shotgun (WGS) entry which is preliminary data.</text>
</comment>
<protein>
    <recommendedName>
        <fullName evidence="2">DUF305 domain-containing protein</fullName>
    </recommendedName>
</protein>
<keyword evidence="4" id="KW-1185">Reference proteome</keyword>
<dbReference type="PANTHER" id="PTHR36933">
    <property type="entry name" value="SLL0788 PROTEIN"/>
    <property type="match status" value="1"/>
</dbReference>
<dbReference type="Gene3D" id="1.20.1260.10">
    <property type="match status" value="1"/>
</dbReference>
<dbReference type="PANTHER" id="PTHR36933:SF1">
    <property type="entry name" value="SLL0788 PROTEIN"/>
    <property type="match status" value="1"/>
</dbReference>
<keyword evidence="1" id="KW-0732">Signal</keyword>
<dbReference type="AlphaFoldDB" id="A0A0B2A0V3"/>
<name>A0A0B2A0V3_9MICO</name>
<dbReference type="InterPro" id="IPR005183">
    <property type="entry name" value="DUF305_CopM-like"/>
</dbReference>
<organism evidence="3 4">
    <name type="scientific">Microbacterium mangrovi</name>
    <dbReference type="NCBI Taxonomy" id="1348253"/>
    <lineage>
        <taxon>Bacteria</taxon>
        <taxon>Bacillati</taxon>
        <taxon>Actinomycetota</taxon>
        <taxon>Actinomycetes</taxon>
        <taxon>Micrococcales</taxon>
        <taxon>Microbacteriaceae</taxon>
        <taxon>Microbacterium</taxon>
    </lineage>
</organism>
<proteinExistence type="predicted"/>
<feature type="domain" description="DUF305" evidence="2">
    <location>
        <begin position="45"/>
        <end position="190"/>
    </location>
</feature>
<accession>A0A0B2A0V3</accession>
<dbReference type="RefSeq" id="WP_039399892.1">
    <property type="nucleotide sequence ID" value="NZ_JTDK01000011.1"/>
</dbReference>
<evidence type="ECO:0000313" key="4">
    <source>
        <dbReference type="Proteomes" id="UP000031030"/>
    </source>
</evidence>
<dbReference type="Pfam" id="PF03713">
    <property type="entry name" value="DUF305"/>
    <property type="match status" value="1"/>
</dbReference>
<evidence type="ECO:0000259" key="2">
    <source>
        <dbReference type="Pfam" id="PF03713"/>
    </source>
</evidence>
<feature type="signal peptide" evidence="1">
    <location>
        <begin position="1"/>
        <end position="28"/>
    </location>
</feature>
<dbReference type="Proteomes" id="UP000031030">
    <property type="component" value="Unassembled WGS sequence"/>
</dbReference>
<dbReference type="OrthoDB" id="26872at2"/>
<dbReference type="InterPro" id="IPR012347">
    <property type="entry name" value="Ferritin-like"/>
</dbReference>
<reference evidence="3 4" key="1">
    <citation type="submission" date="2014-11" db="EMBL/GenBank/DDBJ databases">
        <title>Genome sequence of Microbacterium mangrovi MUSC 115(T).</title>
        <authorList>
            <person name="Lee L.-H."/>
        </authorList>
    </citation>
    <scope>NUCLEOTIDE SEQUENCE [LARGE SCALE GENOMIC DNA]</scope>
    <source>
        <strain evidence="3 4">MUSC 115</strain>
    </source>
</reference>